<evidence type="ECO:0000313" key="2">
    <source>
        <dbReference type="Proteomes" id="UP001187192"/>
    </source>
</evidence>
<dbReference type="SUPFAM" id="SSF54001">
    <property type="entry name" value="Cysteine proteinases"/>
    <property type="match status" value="1"/>
</dbReference>
<comment type="caution">
    <text evidence="1">The sequence shown here is derived from an EMBL/GenBank/DDBJ whole genome shotgun (WGS) entry which is preliminary data.</text>
</comment>
<name>A0AA88DXD9_FICCA</name>
<reference evidence="1" key="1">
    <citation type="submission" date="2023-07" db="EMBL/GenBank/DDBJ databases">
        <title>draft genome sequence of fig (Ficus carica).</title>
        <authorList>
            <person name="Takahashi T."/>
            <person name="Nishimura K."/>
        </authorList>
    </citation>
    <scope>NUCLEOTIDE SEQUENCE</scope>
</reference>
<gene>
    <name evidence="1" type="ORF">TIFTF001_032835</name>
</gene>
<protein>
    <recommendedName>
        <fullName evidence="3">Ubiquitin-like protease family profile domain-containing protein</fullName>
    </recommendedName>
</protein>
<evidence type="ECO:0000313" key="1">
    <source>
        <dbReference type="EMBL" id="GMN63750.1"/>
    </source>
</evidence>
<sequence length="149" mass="17193">MKRVHMVRKSGERIKVTFDEKGQPVRPLTYYALSSMREGNHIEVPIPYMISGANVHVFLNFDDIYEFINFQEISANCILVYLRYLAELCAINGRAEKFVFVSPTLISLFSTYTPDAGLRERANALVAFLRDAPKGRLYLVPHNRGRHWL</sequence>
<proteinExistence type="predicted"/>
<evidence type="ECO:0008006" key="3">
    <source>
        <dbReference type="Google" id="ProtNLM"/>
    </source>
</evidence>
<accession>A0AA88DXD9</accession>
<keyword evidence="2" id="KW-1185">Reference proteome</keyword>
<organism evidence="1 2">
    <name type="scientific">Ficus carica</name>
    <name type="common">Common fig</name>
    <dbReference type="NCBI Taxonomy" id="3494"/>
    <lineage>
        <taxon>Eukaryota</taxon>
        <taxon>Viridiplantae</taxon>
        <taxon>Streptophyta</taxon>
        <taxon>Embryophyta</taxon>
        <taxon>Tracheophyta</taxon>
        <taxon>Spermatophyta</taxon>
        <taxon>Magnoliopsida</taxon>
        <taxon>eudicotyledons</taxon>
        <taxon>Gunneridae</taxon>
        <taxon>Pentapetalae</taxon>
        <taxon>rosids</taxon>
        <taxon>fabids</taxon>
        <taxon>Rosales</taxon>
        <taxon>Moraceae</taxon>
        <taxon>Ficeae</taxon>
        <taxon>Ficus</taxon>
    </lineage>
</organism>
<dbReference type="InterPro" id="IPR038765">
    <property type="entry name" value="Papain-like_cys_pep_sf"/>
</dbReference>
<dbReference type="EMBL" id="BTGU01000158">
    <property type="protein sequence ID" value="GMN63750.1"/>
    <property type="molecule type" value="Genomic_DNA"/>
</dbReference>
<dbReference type="Proteomes" id="UP001187192">
    <property type="component" value="Unassembled WGS sequence"/>
</dbReference>
<dbReference type="AlphaFoldDB" id="A0AA88DXD9"/>